<dbReference type="AlphaFoldDB" id="A0A9Q0CTF9"/>
<dbReference type="GO" id="GO:0005524">
    <property type="term" value="F:ATP binding"/>
    <property type="evidence" value="ECO:0007669"/>
    <property type="project" value="UniProtKB-KW"/>
</dbReference>
<dbReference type="InterPro" id="IPR027417">
    <property type="entry name" value="P-loop_NTPase"/>
</dbReference>
<feature type="domain" description="Disease resistance N-terminal" evidence="8">
    <location>
        <begin position="16"/>
        <end position="106"/>
    </location>
</feature>
<evidence type="ECO:0000256" key="5">
    <source>
        <dbReference type="ARBA" id="ARBA00022821"/>
    </source>
</evidence>
<feature type="domain" description="NB-ARC" evidence="7">
    <location>
        <begin position="196"/>
        <end position="383"/>
    </location>
</feature>
<accession>A0A9Q0CTF9</accession>
<dbReference type="Proteomes" id="UP001151287">
    <property type="component" value="Unassembled WGS sequence"/>
</dbReference>
<dbReference type="Gene3D" id="1.10.10.10">
    <property type="entry name" value="Winged helix-like DNA-binding domain superfamily/Winged helix DNA-binding domain"/>
    <property type="match status" value="1"/>
</dbReference>
<keyword evidence="6" id="KW-0067">ATP-binding</keyword>
<evidence type="ECO:0000256" key="2">
    <source>
        <dbReference type="ARBA" id="ARBA00022614"/>
    </source>
</evidence>
<dbReference type="Pfam" id="PF25019">
    <property type="entry name" value="LRR_R13L1-DRL21"/>
    <property type="match status" value="1"/>
</dbReference>
<dbReference type="PANTHER" id="PTHR36766:SF30">
    <property type="entry name" value="TIR-NBS TYPE DISEASE RESISTANCE PROTEIN-RELATED"/>
    <property type="match status" value="1"/>
</dbReference>
<evidence type="ECO:0000313" key="12">
    <source>
        <dbReference type="Proteomes" id="UP001151287"/>
    </source>
</evidence>
<comment type="caution">
    <text evidence="11">The sequence shown here is derived from an EMBL/GenBank/DDBJ whole genome shotgun (WGS) entry which is preliminary data.</text>
</comment>
<dbReference type="InterPro" id="IPR042197">
    <property type="entry name" value="Apaf_helical"/>
</dbReference>
<dbReference type="PRINTS" id="PR00364">
    <property type="entry name" value="DISEASERSIST"/>
</dbReference>
<comment type="similarity">
    <text evidence="1">Belongs to the disease resistance NB-LRR family.</text>
</comment>
<proteinExistence type="inferred from homology"/>
<dbReference type="GO" id="GO:0006952">
    <property type="term" value="P:defense response"/>
    <property type="evidence" value="ECO:0007669"/>
    <property type="project" value="UniProtKB-KW"/>
</dbReference>
<evidence type="ECO:0000256" key="4">
    <source>
        <dbReference type="ARBA" id="ARBA00022741"/>
    </source>
</evidence>
<evidence type="ECO:0000256" key="1">
    <source>
        <dbReference type="ARBA" id="ARBA00008894"/>
    </source>
</evidence>
<evidence type="ECO:0000256" key="6">
    <source>
        <dbReference type="ARBA" id="ARBA00022840"/>
    </source>
</evidence>
<dbReference type="InterPro" id="IPR036388">
    <property type="entry name" value="WH-like_DNA-bd_sf"/>
</dbReference>
<dbReference type="InterPro" id="IPR058922">
    <property type="entry name" value="WHD_DRP"/>
</dbReference>
<dbReference type="Pfam" id="PF18052">
    <property type="entry name" value="Rx_N"/>
    <property type="match status" value="1"/>
</dbReference>
<dbReference type="InterPro" id="IPR032675">
    <property type="entry name" value="LRR_dom_sf"/>
</dbReference>
<dbReference type="Gene3D" id="3.80.10.10">
    <property type="entry name" value="Ribonuclease Inhibitor"/>
    <property type="match status" value="4"/>
</dbReference>
<name>A0A9Q0CTF9_9POAL</name>
<sequence length="1264" mass="142345">MESAGTFVASGVGSSAISYLVKRAFAKLDEFGKKSDDVKAAKKKLDQAMVPVQSVLTAVDQGQIKVPGKALDDWIWQFRTAVEEAEDAIDEIDYYKLEEKVQARDKSKTAASGGGTVPVKKTLIRFVKHLPGTTDSTLKRLKEALKGLEKVSASVEPFLELVNSLNISSRGKSQDQSSRFRETGSLLTERVVIGREKEANAIIQWLENQGENIAQNISAFSVVGMGGMGKTTLARLICREIQEKKILPFNTVAWVTVSDNFGALDAKLILTKILEDITKSSCGIQNLSTLQGMLKEQVLTKKFLLVLDDVWRDDPSSCDQWAQILAPLKFGRKGSKIVFTTRTESVADMITKLLEGSKECDRMKLTGLDDASTLELLNRYAFADVPDPDEHPNLQHISEDIARKLGGCPLAAKVMGLLLNEHVDFEYWERIWKQDISNLPSGEKGIMAVLRLSYHHLPAELQLCFRYCSIFPNQHKFIKDDLVKMWMGSGLIQWSKQFQRPEDIGAQFFDHLIRKSFFDVSQDSDHCFVMHDLIHEMVTSISSRECLRIEGVISKERVPGTIRHLFIQIESLTSVKEISHLKHLHSLFITFHGDQPAPKDVLELNEVLKELKSLRLLSITGANLFELPNHVGDLIHLRYISLSQMAKKSLKWSPIPITNLYNLEVLIIFAYAIQQLSNKDLSAMGSLVSLRHMNVHYSVSYKIPRIGKLISLQKLEDFNIWEEDGYKVSELKELKDVQELNIKHLNKVKSSSEAEEAKMNEKQSLKSLSLYWSEECSNSELILDTLKPHPHLQKLDITGYYGSRSPNWLENGYLSNLVSLRLYTCHNWESLPPLGKLISLRSLWLTNFPEVKHLGPSFYGSSDGSSFPSLRELRICTMAQWSEWVDLKEITPFPRLEILELEGCSKLRTLPTMPFSLKLLSVRFSGLYTLPCICSTKSGNLPDKPAFSILKISECPDIVTLESGPLLQQEPFQALEEITIESCQKLEILPPKGFSGLISLKKLMIRGCPNLVTTEIRGDILPTSLSELWIEECGLEESLMCSLRDLTLLVRIELRGCSNIRSLPSEEVFVKLTSLQHLSILDCAQISSLGGLGALLELSFLRITRCDELVAISSSQPTTEISSYQGRVAGTTLKIGELYISHSSLLQIEPLRSLCFTKKIMISWESQLEFWPDQWMLQNSAVLEEIEVDNAEALKFVPPSIARLKSLMKLTLSRASLIHSLPELPISLRVLVITSCNEVFNKKYKKDSGSNWQEIEDIPQVVIF</sequence>
<keyword evidence="5" id="KW-0611">Plant defense</keyword>
<dbReference type="SUPFAM" id="SSF52058">
    <property type="entry name" value="L domain-like"/>
    <property type="match status" value="2"/>
</dbReference>
<dbReference type="InterPro" id="IPR056789">
    <property type="entry name" value="LRR_R13L1-DRL21"/>
</dbReference>
<organism evidence="11 12">
    <name type="scientific">Rhynchospora breviuscula</name>
    <dbReference type="NCBI Taxonomy" id="2022672"/>
    <lineage>
        <taxon>Eukaryota</taxon>
        <taxon>Viridiplantae</taxon>
        <taxon>Streptophyta</taxon>
        <taxon>Embryophyta</taxon>
        <taxon>Tracheophyta</taxon>
        <taxon>Spermatophyta</taxon>
        <taxon>Magnoliopsida</taxon>
        <taxon>Liliopsida</taxon>
        <taxon>Poales</taxon>
        <taxon>Cyperaceae</taxon>
        <taxon>Cyperoideae</taxon>
        <taxon>Rhynchosporeae</taxon>
        <taxon>Rhynchospora</taxon>
    </lineage>
</organism>
<dbReference type="Gene3D" id="3.40.50.300">
    <property type="entry name" value="P-loop containing nucleotide triphosphate hydrolases"/>
    <property type="match status" value="1"/>
</dbReference>
<dbReference type="SUPFAM" id="SSF52540">
    <property type="entry name" value="P-loop containing nucleoside triphosphate hydrolases"/>
    <property type="match status" value="1"/>
</dbReference>
<dbReference type="GO" id="GO:0043531">
    <property type="term" value="F:ADP binding"/>
    <property type="evidence" value="ECO:0007669"/>
    <property type="project" value="InterPro"/>
</dbReference>
<keyword evidence="3" id="KW-0677">Repeat</keyword>
<feature type="domain" description="Disease resistance protein winged helix" evidence="9">
    <location>
        <begin position="470"/>
        <end position="538"/>
    </location>
</feature>
<dbReference type="InterPro" id="IPR002182">
    <property type="entry name" value="NB-ARC"/>
</dbReference>
<dbReference type="InterPro" id="IPR041118">
    <property type="entry name" value="Rx_N"/>
</dbReference>
<evidence type="ECO:0000259" key="9">
    <source>
        <dbReference type="Pfam" id="PF23559"/>
    </source>
</evidence>
<protein>
    <submittedName>
        <fullName evidence="11">Uncharacterized protein</fullName>
    </submittedName>
</protein>
<evidence type="ECO:0000259" key="7">
    <source>
        <dbReference type="Pfam" id="PF00931"/>
    </source>
</evidence>
<keyword evidence="12" id="KW-1185">Reference proteome</keyword>
<gene>
    <name evidence="11" type="ORF">LUZ63_008347</name>
</gene>
<dbReference type="Gene3D" id="1.10.8.430">
    <property type="entry name" value="Helical domain of apoptotic protease-activating factors"/>
    <property type="match status" value="1"/>
</dbReference>
<dbReference type="OrthoDB" id="777063at2759"/>
<dbReference type="EMBL" id="JAMQYH010000002">
    <property type="protein sequence ID" value="KAJ1699835.1"/>
    <property type="molecule type" value="Genomic_DNA"/>
</dbReference>
<keyword evidence="2" id="KW-0433">Leucine-rich repeat</keyword>
<feature type="domain" description="R13L1/DRL21-like LRR repeat region" evidence="10">
    <location>
        <begin position="729"/>
        <end position="847"/>
    </location>
</feature>
<dbReference type="Pfam" id="PF00931">
    <property type="entry name" value="NB-ARC"/>
    <property type="match status" value="1"/>
</dbReference>
<evidence type="ECO:0000256" key="3">
    <source>
        <dbReference type="ARBA" id="ARBA00022737"/>
    </source>
</evidence>
<evidence type="ECO:0000259" key="8">
    <source>
        <dbReference type="Pfam" id="PF18052"/>
    </source>
</evidence>
<dbReference type="PANTHER" id="PTHR36766">
    <property type="entry name" value="PLANT BROAD-SPECTRUM MILDEW RESISTANCE PROTEIN RPW8"/>
    <property type="match status" value="1"/>
</dbReference>
<keyword evidence="4" id="KW-0547">Nucleotide-binding</keyword>
<evidence type="ECO:0000313" key="11">
    <source>
        <dbReference type="EMBL" id="KAJ1699835.1"/>
    </source>
</evidence>
<evidence type="ECO:0000259" key="10">
    <source>
        <dbReference type="Pfam" id="PF25019"/>
    </source>
</evidence>
<dbReference type="GO" id="GO:0051707">
    <property type="term" value="P:response to other organism"/>
    <property type="evidence" value="ECO:0007669"/>
    <property type="project" value="UniProtKB-ARBA"/>
</dbReference>
<dbReference type="Pfam" id="PF23559">
    <property type="entry name" value="WHD_DRP"/>
    <property type="match status" value="1"/>
</dbReference>
<reference evidence="11" key="1">
    <citation type="journal article" date="2022" name="Cell">
        <title>Repeat-based holocentromeres influence genome architecture and karyotype evolution.</title>
        <authorList>
            <person name="Hofstatter P.G."/>
            <person name="Thangavel G."/>
            <person name="Lux T."/>
            <person name="Neumann P."/>
            <person name="Vondrak T."/>
            <person name="Novak P."/>
            <person name="Zhang M."/>
            <person name="Costa L."/>
            <person name="Castellani M."/>
            <person name="Scott A."/>
            <person name="Toegelov H."/>
            <person name="Fuchs J."/>
            <person name="Mata-Sucre Y."/>
            <person name="Dias Y."/>
            <person name="Vanzela A.L.L."/>
            <person name="Huettel B."/>
            <person name="Almeida C.C.S."/>
            <person name="Simkova H."/>
            <person name="Souza G."/>
            <person name="Pedrosa-Harand A."/>
            <person name="Macas J."/>
            <person name="Mayer K.F.X."/>
            <person name="Houben A."/>
            <person name="Marques A."/>
        </authorList>
    </citation>
    <scope>NUCLEOTIDE SEQUENCE</scope>
    <source>
        <strain evidence="11">RhyBre1mFocal</strain>
    </source>
</reference>